<accession>A0A1E7KZJ4</accession>
<dbReference type="PATRIC" id="fig|518642.10.peg.4895"/>
<gene>
    <name evidence="2" type="ORF">AN218_23155</name>
</gene>
<comment type="caution">
    <text evidence="2">The sequence shown here is derived from an EMBL/GenBank/DDBJ whole genome shotgun (WGS) entry which is preliminary data.</text>
</comment>
<feature type="region of interest" description="Disordered" evidence="1">
    <location>
        <begin position="128"/>
        <end position="154"/>
    </location>
</feature>
<evidence type="ECO:0000256" key="1">
    <source>
        <dbReference type="SAM" id="MobiDB-lite"/>
    </source>
</evidence>
<dbReference type="AlphaFoldDB" id="A0A1E7KZJ4"/>
<protein>
    <recommendedName>
        <fullName evidence="4">HNH endonuclease</fullName>
    </recommendedName>
</protein>
<name>A0A1E7KZJ4_9ACTN</name>
<evidence type="ECO:0000313" key="2">
    <source>
        <dbReference type="EMBL" id="OEV09350.1"/>
    </source>
</evidence>
<dbReference type="EMBL" id="LJGW01000377">
    <property type="protein sequence ID" value="OEV09350.1"/>
    <property type="molecule type" value="Genomic_DNA"/>
</dbReference>
<sequence>MTEGLSNGEVHRRTGADRSAIRRIRQQLGIAYVPPKLPPLEEKWEQRTRPVEGGHLEWLGERAKRSGTPVMRYREKSHSPAGIAFRQRTGRDPVGQVRAECDYPHCVAPAHVDDEPGRQRTREQLRYLTGGAERPARCRHGHDQNEHGRYQPDGTAYCEACRRERKRSRRTADEQPGGPA</sequence>
<dbReference type="Proteomes" id="UP000176005">
    <property type="component" value="Unassembled WGS sequence"/>
</dbReference>
<organism evidence="2 3">
    <name type="scientific">Streptomyces nanshensis</name>
    <dbReference type="NCBI Taxonomy" id="518642"/>
    <lineage>
        <taxon>Bacteria</taxon>
        <taxon>Bacillati</taxon>
        <taxon>Actinomycetota</taxon>
        <taxon>Actinomycetes</taxon>
        <taxon>Kitasatosporales</taxon>
        <taxon>Streptomycetaceae</taxon>
        <taxon>Streptomyces</taxon>
    </lineage>
</organism>
<evidence type="ECO:0000313" key="3">
    <source>
        <dbReference type="Proteomes" id="UP000176005"/>
    </source>
</evidence>
<feature type="compositionally biased region" description="Basic and acidic residues" evidence="1">
    <location>
        <begin position="141"/>
        <end position="150"/>
    </location>
</feature>
<evidence type="ECO:0008006" key="4">
    <source>
        <dbReference type="Google" id="ProtNLM"/>
    </source>
</evidence>
<keyword evidence="3" id="KW-1185">Reference proteome</keyword>
<proteinExistence type="predicted"/>
<reference evidence="2 3" key="1">
    <citation type="journal article" date="2016" name="Front. Microbiol.">
        <title>Comparative Genomics Analysis of Streptomyces Species Reveals Their Adaptation to the Marine Environment and Their Diversity at the Genomic Level.</title>
        <authorList>
            <person name="Tian X."/>
            <person name="Zhang Z."/>
            <person name="Yang T."/>
            <person name="Chen M."/>
            <person name="Li J."/>
            <person name="Chen F."/>
            <person name="Yang J."/>
            <person name="Li W."/>
            <person name="Zhang B."/>
            <person name="Zhang Z."/>
            <person name="Wu J."/>
            <person name="Zhang C."/>
            <person name="Long L."/>
            <person name="Xiao J."/>
        </authorList>
    </citation>
    <scope>NUCLEOTIDE SEQUENCE [LARGE SCALE GENOMIC DNA]</scope>
    <source>
        <strain evidence="2 3">SCSIO 10429</strain>
    </source>
</reference>